<dbReference type="VEuPathDB" id="VectorBase:LLOJ001592"/>
<dbReference type="PANTHER" id="PTHR11005">
    <property type="entry name" value="LYSOSOMAL ACID LIPASE-RELATED"/>
    <property type="match status" value="1"/>
</dbReference>
<dbReference type="EMBL" id="AJWK01005459">
    <property type="status" value="NOT_ANNOTATED_CDS"/>
    <property type="molecule type" value="Genomic_DNA"/>
</dbReference>
<protein>
    <submittedName>
        <fullName evidence="2">Putative triglyceride lipase-cholesterol esterase</fullName>
    </submittedName>
</protein>
<dbReference type="Proteomes" id="UP000092461">
    <property type="component" value="Unassembled WGS sequence"/>
</dbReference>
<evidence type="ECO:0000259" key="1">
    <source>
        <dbReference type="Pfam" id="PF04083"/>
    </source>
</evidence>
<name>A0A1B0ET56_LUTLO</name>
<keyword evidence="4" id="KW-1185">Reference proteome</keyword>
<reference evidence="3" key="3">
    <citation type="submission" date="2020-05" db="UniProtKB">
        <authorList>
            <consortium name="EnsemblMetazoa"/>
        </authorList>
    </citation>
    <scope>IDENTIFICATION</scope>
    <source>
        <strain evidence="3">Jacobina</strain>
    </source>
</reference>
<dbReference type="EnsemblMetazoa" id="LLOJ001592-RA">
    <property type="protein sequence ID" value="LLOJ001592-PA"/>
    <property type="gene ID" value="LLOJ001592"/>
</dbReference>
<dbReference type="Pfam" id="PF04083">
    <property type="entry name" value="Abhydro_lipase"/>
    <property type="match status" value="1"/>
</dbReference>
<dbReference type="SUPFAM" id="SSF53474">
    <property type="entry name" value="alpha/beta-Hydrolases"/>
    <property type="match status" value="1"/>
</dbReference>
<dbReference type="FunFam" id="3.40.50.1820:FF:000179">
    <property type="entry name" value="Lipase"/>
    <property type="match status" value="1"/>
</dbReference>
<organism evidence="3 4">
    <name type="scientific">Lutzomyia longipalpis</name>
    <name type="common">Sand fly</name>
    <dbReference type="NCBI Taxonomy" id="7200"/>
    <lineage>
        <taxon>Eukaryota</taxon>
        <taxon>Metazoa</taxon>
        <taxon>Ecdysozoa</taxon>
        <taxon>Arthropoda</taxon>
        <taxon>Hexapoda</taxon>
        <taxon>Insecta</taxon>
        <taxon>Pterygota</taxon>
        <taxon>Neoptera</taxon>
        <taxon>Endopterygota</taxon>
        <taxon>Diptera</taxon>
        <taxon>Nematocera</taxon>
        <taxon>Psychodoidea</taxon>
        <taxon>Psychodidae</taxon>
        <taxon>Lutzomyia</taxon>
        <taxon>Lutzomyia</taxon>
    </lineage>
</organism>
<dbReference type="EMBL" id="GITU01009470">
    <property type="protein sequence ID" value="MBC1178173.1"/>
    <property type="molecule type" value="Transcribed_RNA"/>
</dbReference>
<feature type="domain" description="Partial AB-hydrolase lipase" evidence="1">
    <location>
        <begin position="8"/>
        <end position="65"/>
    </location>
</feature>
<dbReference type="InterPro" id="IPR006693">
    <property type="entry name" value="AB_hydrolase_lipase"/>
</dbReference>
<reference evidence="4" key="1">
    <citation type="submission" date="2012-05" db="EMBL/GenBank/DDBJ databases">
        <title>Whole Genome Assembly of Lutzomyia longipalpis.</title>
        <authorList>
            <person name="Richards S."/>
            <person name="Qu C."/>
            <person name="Dillon R."/>
            <person name="Worley K."/>
            <person name="Scherer S."/>
            <person name="Batterton M."/>
            <person name="Taylor A."/>
            <person name="Hawes A."/>
            <person name="Hernandez B."/>
            <person name="Kovar C."/>
            <person name="Mandapat C."/>
            <person name="Pham C."/>
            <person name="Qu C."/>
            <person name="Jing C."/>
            <person name="Bess C."/>
            <person name="Bandaranaike D."/>
            <person name="Ngo D."/>
            <person name="Ongeri F."/>
            <person name="Arias F."/>
            <person name="Lara F."/>
            <person name="Weissenberger G."/>
            <person name="Kamau G."/>
            <person name="Han H."/>
            <person name="Shen H."/>
            <person name="Dinh H."/>
            <person name="Khalil I."/>
            <person name="Jones J."/>
            <person name="Shafer J."/>
            <person name="Jayaseelan J."/>
            <person name="Quiroz J."/>
            <person name="Blankenburg K."/>
            <person name="Nguyen L."/>
            <person name="Jackson L."/>
            <person name="Francisco L."/>
            <person name="Tang L.-Y."/>
            <person name="Pu L.-L."/>
            <person name="Perales L."/>
            <person name="Lorensuhewa L."/>
            <person name="Munidasa M."/>
            <person name="Coyle M."/>
            <person name="Taylor M."/>
            <person name="Puazo M."/>
            <person name="Firestine M."/>
            <person name="Scheel M."/>
            <person name="Javaid M."/>
            <person name="Wang M."/>
            <person name="Li M."/>
            <person name="Tabassum N."/>
            <person name="Saada N."/>
            <person name="Osuji N."/>
            <person name="Aqrawi P."/>
            <person name="Fu Q."/>
            <person name="Thornton R."/>
            <person name="Raj R."/>
            <person name="Goodspeed R."/>
            <person name="Mata R."/>
            <person name="Najjar R."/>
            <person name="Gubbala S."/>
            <person name="Lee S."/>
            <person name="Denson S."/>
            <person name="Patil S."/>
            <person name="Macmil S."/>
            <person name="Qi S."/>
            <person name="Matskevitch T."/>
            <person name="Palculict T."/>
            <person name="Mathew T."/>
            <person name="Vee V."/>
            <person name="Velamala V."/>
            <person name="Korchina V."/>
            <person name="Cai W."/>
            <person name="Liu W."/>
            <person name="Dai W."/>
            <person name="Zou X."/>
            <person name="Zhu Y."/>
            <person name="Zhang Y."/>
            <person name="Wu Y.-Q."/>
            <person name="Xin Y."/>
            <person name="Nazarath L."/>
            <person name="Kovar C."/>
            <person name="Han Y."/>
            <person name="Muzny D."/>
            <person name="Gibbs R."/>
        </authorList>
    </citation>
    <scope>NUCLEOTIDE SEQUENCE [LARGE SCALE GENOMIC DNA]</scope>
    <source>
        <strain evidence="4">Jacobina</strain>
    </source>
</reference>
<evidence type="ECO:0000313" key="4">
    <source>
        <dbReference type="Proteomes" id="UP000092461"/>
    </source>
</evidence>
<sequence>MDCLHTQWSEENGYPLESHEVQTPDGYLLTVHRIPHGKMGRIPGKSRKRVAFLQHGFLSSSADWIGLGPQRALAYLLADRGFDVWMGNARGNKFSRCHVTKNPKESSFWDFSWHEIGVFDVPAMIDYVLRETGQKQLHYVGHSQGTTVLFVMLSLRPEYNRVLLTAHALSPVAFMSHAQSPLVRLVGQFGDLITWSSYILGMREFMYDSTMLRLAGSIACTNTVTIREVCANIVFLIAGYNSPQLDRDSLPVMLQHFPAGASMLQLIHYIQLFKCNCFRQFNYGLMGNMMKYKTPEPPEYPLERITARIYLYYGDNDWLAATKDID</sequence>
<dbReference type="VEuPathDB" id="VectorBase:LLONM1_010734"/>
<reference evidence="2" key="2">
    <citation type="journal article" date="2020" name="BMC">
        <title>Leishmania infection induces a limited differential gene expression in the sand fly midgut.</title>
        <authorList>
            <person name="Coutinho-Abreu I.V."/>
            <person name="Serafim T.D."/>
            <person name="Meneses C."/>
            <person name="Kamhawi S."/>
            <person name="Oliveira F."/>
            <person name="Valenzuela J.G."/>
        </authorList>
    </citation>
    <scope>NUCLEOTIDE SEQUENCE</scope>
    <source>
        <strain evidence="2">Jacobina</strain>
        <tissue evidence="2">Midgut</tissue>
    </source>
</reference>
<dbReference type="AlphaFoldDB" id="A0A1B0ET56"/>
<dbReference type="Gene3D" id="3.40.50.1820">
    <property type="entry name" value="alpha/beta hydrolase"/>
    <property type="match status" value="1"/>
</dbReference>
<proteinExistence type="predicted"/>
<dbReference type="InterPro" id="IPR029058">
    <property type="entry name" value="AB_hydrolase_fold"/>
</dbReference>
<accession>A0A1B0ET56</accession>
<dbReference type="GO" id="GO:0006629">
    <property type="term" value="P:lipid metabolic process"/>
    <property type="evidence" value="ECO:0007669"/>
    <property type="project" value="InterPro"/>
</dbReference>
<evidence type="ECO:0000313" key="3">
    <source>
        <dbReference type="EnsemblMetazoa" id="LLOJ001592-PA"/>
    </source>
</evidence>
<evidence type="ECO:0000313" key="2">
    <source>
        <dbReference type="EMBL" id="MBC1178173.1"/>
    </source>
</evidence>